<keyword evidence="2" id="KW-1185">Reference proteome</keyword>
<evidence type="ECO:0000313" key="1">
    <source>
        <dbReference type="EnsemblMetazoa" id="GPAI037435-PA"/>
    </source>
</evidence>
<sequence length="63" mass="7372">MYIYDIVCDEGKRVEIPTRISLLLWKLLRTDQSHSSLIDTPDVQVCRNLNNRESHSNKKQSIT</sequence>
<dbReference type="AlphaFoldDB" id="A0A1B0A899"/>
<proteinExistence type="predicted"/>
<protein>
    <submittedName>
        <fullName evidence="1">Uncharacterized protein</fullName>
    </submittedName>
</protein>
<accession>A0A1B0A899</accession>
<dbReference type="EnsemblMetazoa" id="GPAI037435-RA">
    <property type="protein sequence ID" value="GPAI037435-PA"/>
    <property type="gene ID" value="GPAI037435"/>
</dbReference>
<dbReference type="Proteomes" id="UP000092445">
    <property type="component" value="Unassembled WGS sequence"/>
</dbReference>
<reference evidence="1" key="2">
    <citation type="submission" date="2020-05" db="UniProtKB">
        <authorList>
            <consortium name="EnsemblMetazoa"/>
        </authorList>
    </citation>
    <scope>IDENTIFICATION</scope>
    <source>
        <strain evidence="1">IAEA</strain>
    </source>
</reference>
<evidence type="ECO:0000313" key="2">
    <source>
        <dbReference type="Proteomes" id="UP000092445"/>
    </source>
</evidence>
<name>A0A1B0A899_GLOPL</name>
<organism evidence="1 2">
    <name type="scientific">Glossina pallidipes</name>
    <name type="common">Tsetse fly</name>
    <dbReference type="NCBI Taxonomy" id="7398"/>
    <lineage>
        <taxon>Eukaryota</taxon>
        <taxon>Metazoa</taxon>
        <taxon>Ecdysozoa</taxon>
        <taxon>Arthropoda</taxon>
        <taxon>Hexapoda</taxon>
        <taxon>Insecta</taxon>
        <taxon>Pterygota</taxon>
        <taxon>Neoptera</taxon>
        <taxon>Endopterygota</taxon>
        <taxon>Diptera</taxon>
        <taxon>Brachycera</taxon>
        <taxon>Muscomorpha</taxon>
        <taxon>Hippoboscoidea</taxon>
        <taxon>Glossinidae</taxon>
        <taxon>Glossina</taxon>
    </lineage>
</organism>
<dbReference type="VEuPathDB" id="VectorBase:GPAI037435"/>
<reference evidence="2" key="1">
    <citation type="submission" date="2014-03" db="EMBL/GenBank/DDBJ databases">
        <authorList>
            <person name="Aksoy S."/>
            <person name="Warren W."/>
            <person name="Wilson R.K."/>
        </authorList>
    </citation>
    <scope>NUCLEOTIDE SEQUENCE [LARGE SCALE GENOMIC DNA]</scope>
    <source>
        <strain evidence="2">IAEA</strain>
    </source>
</reference>